<reference evidence="2" key="1">
    <citation type="submission" date="2009-10" db="EMBL/GenBank/DDBJ databases">
        <title>The complete chromosome of Gordonia bronchialis DSM 43247.</title>
        <authorList>
            <consortium name="US DOE Joint Genome Institute (JGI-PGF)"/>
            <person name="Lucas S."/>
            <person name="Copeland A."/>
            <person name="Lapidus A."/>
            <person name="Glavina del Rio T."/>
            <person name="Dalin E."/>
            <person name="Tice H."/>
            <person name="Bruce D."/>
            <person name="Goodwin L."/>
            <person name="Pitluck S."/>
            <person name="Kyrpides N."/>
            <person name="Mavromatis K."/>
            <person name="Ivanova N."/>
            <person name="Ovchinnikova G."/>
            <person name="Saunders E."/>
            <person name="Brettin T."/>
            <person name="Detter J.C."/>
            <person name="Han C."/>
            <person name="Larimer F."/>
            <person name="Land M."/>
            <person name="Hauser L."/>
            <person name="Markowitz V."/>
            <person name="Cheng J.-F."/>
            <person name="Hugenholtz P."/>
            <person name="Woyke T."/>
            <person name="Wu D."/>
            <person name="Jando M."/>
            <person name="Schneider S."/>
            <person name="Goeker M."/>
            <person name="Klenk H.-P."/>
            <person name="Eisen J.A."/>
        </authorList>
    </citation>
    <scope>NUCLEOTIDE SEQUENCE [LARGE SCALE GENOMIC DNA]</scope>
    <source>
        <strain evidence="2">ATCC 25592 / DSM 43247 / BCRC 13721 / JCM 3198 / KCTC 3076 / NBRC 16047 / NCTC 10667</strain>
    </source>
</reference>
<name>D0LB51_GORB4</name>
<proteinExistence type="predicted"/>
<dbReference type="Proteomes" id="UP000001219">
    <property type="component" value="Chromosome"/>
</dbReference>
<gene>
    <name evidence="1" type="ordered locus">Gbro_0134</name>
</gene>
<keyword evidence="2" id="KW-1185">Reference proteome</keyword>
<accession>D0LB51</accession>
<dbReference type="AlphaFoldDB" id="D0LB51"/>
<dbReference type="EMBL" id="CP001802">
    <property type="protein sequence ID" value="ACY19482.1"/>
    <property type="molecule type" value="Genomic_DNA"/>
</dbReference>
<dbReference type="KEGG" id="gbr:Gbro_0134"/>
<sequence>MTTKLTTTVGAAAVVTALFVGTAPIAEAQPRGYSVRNTTQSVRT</sequence>
<organism evidence="1 2">
    <name type="scientific">Gordonia bronchialis (strain ATCC 25592 / DSM 43247 / BCRC 13721 / JCM 3198 / KCTC 3076 / NBRC 16047 / NCTC 10667)</name>
    <name type="common">Rhodococcus bronchialis</name>
    <dbReference type="NCBI Taxonomy" id="526226"/>
    <lineage>
        <taxon>Bacteria</taxon>
        <taxon>Bacillati</taxon>
        <taxon>Actinomycetota</taxon>
        <taxon>Actinomycetes</taxon>
        <taxon>Mycobacteriales</taxon>
        <taxon>Gordoniaceae</taxon>
        <taxon>Gordonia</taxon>
    </lineage>
</organism>
<evidence type="ECO:0000313" key="1">
    <source>
        <dbReference type="EMBL" id="ACY19482.1"/>
    </source>
</evidence>
<dbReference type="HOGENOM" id="CLU_3216854_0_0_11"/>
<reference evidence="1 2" key="2">
    <citation type="journal article" date="2010" name="Stand. Genomic Sci.">
        <title>Complete genome sequence of Gordonia bronchialis type strain (3410).</title>
        <authorList>
            <person name="Ivanova N."/>
            <person name="Sikorski J."/>
            <person name="Jando M."/>
            <person name="Lapidus A."/>
            <person name="Nolan M."/>
            <person name="Lucas S."/>
            <person name="Del Rio T.G."/>
            <person name="Tice H."/>
            <person name="Copeland A."/>
            <person name="Cheng J.F."/>
            <person name="Chen F."/>
            <person name="Bruce D."/>
            <person name="Goodwin L."/>
            <person name="Pitluck S."/>
            <person name="Mavromatis K."/>
            <person name="Ovchinnikova G."/>
            <person name="Pati A."/>
            <person name="Chen A."/>
            <person name="Palaniappan K."/>
            <person name="Land M."/>
            <person name="Hauser L."/>
            <person name="Chang Y.J."/>
            <person name="Jeffries C.D."/>
            <person name="Chain P."/>
            <person name="Saunders E."/>
            <person name="Han C."/>
            <person name="Detter J.C."/>
            <person name="Brettin T."/>
            <person name="Rohde M."/>
            <person name="Goker M."/>
            <person name="Bristow J."/>
            <person name="Eisen J.A."/>
            <person name="Markowitz V."/>
            <person name="Hugenholtz P."/>
            <person name="Klenk H.P."/>
            <person name="Kyrpides N.C."/>
        </authorList>
    </citation>
    <scope>NUCLEOTIDE SEQUENCE [LARGE SCALE GENOMIC DNA]</scope>
    <source>
        <strain evidence="2">ATCC 25592 / DSM 43247 / BCRC 13721 / JCM 3198 / KCTC 3076 / NBRC 16047 / NCTC 10667</strain>
    </source>
</reference>
<dbReference type="STRING" id="526226.Gbro_0134"/>
<protein>
    <submittedName>
        <fullName evidence="1">Uncharacterized protein</fullName>
    </submittedName>
</protein>
<evidence type="ECO:0000313" key="2">
    <source>
        <dbReference type="Proteomes" id="UP000001219"/>
    </source>
</evidence>